<comment type="caution">
    <text evidence="1">The sequence shown here is derived from an EMBL/GenBank/DDBJ whole genome shotgun (WGS) entry which is preliminary data.</text>
</comment>
<evidence type="ECO:0000313" key="2">
    <source>
        <dbReference type="Proteomes" id="UP000189670"/>
    </source>
</evidence>
<protein>
    <submittedName>
        <fullName evidence="1">Uncharacterized protein</fullName>
    </submittedName>
</protein>
<accession>A0A1V1NS11</accession>
<sequence>MEVKNFVKNSIVLIDQTQEFMAGDKQAKYLVPHYTGDLYICDCTYLDEHMNSLNHYEPVHYESIENNVIVGFICPEC</sequence>
<organism evidence="1 2">
    <name type="scientific">Candidatus Magnetoglobus multicellularis str. Araruama</name>
    <dbReference type="NCBI Taxonomy" id="890399"/>
    <lineage>
        <taxon>Bacteria</taxon>
        <taxon>Pseudomonadati</taxon>
        <taxon>Thermodesulfobacteriota</taxon>
        <taxon>Desulfobacteria</taxon>
        <taxon>Desulfobacterales</taxon>
        <taxon>Desulfobacteraceae</taxon>
        <taxon>Candidatus Magnetoglobus</taxon>
    </lineage>
</organism>
<dbReference type="EMBL" id="ATBP01002890">
    <property type="protein sequence ID" value="ETR65367.1"/>
    <property type="molecule type" value="Genomic_DNA"/>
</dbReference>
<proteinExistence type="predicted"/>
<gene>
    <name evidence="1" type="ORF">OMM_14360</name>
</gene>
<dbReference type="AlphaFoldDB" id="A0A1V1NS11"/>
<evidence type="ECO:0000313" key="1">
    <source>
        <dbReference type="EMBL" id="ETR65367.1"/>
    </source>
</evidence>
<reference evidence="2" key="1">
    <citation type="submission" date="2012-11" db="EMBL/GenBank/DDBJ databases">
        <authorList>
            <person name="Lucero-Rivera Y.E."/>
            <person name="Tovar-Ramirez D."/>
        </authorList>
    </citation>
    <scope>NUCLEOTIDE SEQUENCE [LARGE SCALE GENOMIC DNA]</scope>
    <source>
        <strain evidence="2">Araruama</strain>
    </source>
</reference>
<name>A0A1V1NS11_9BACT</name>
<dbReference type="Proteomes" id="UP000189670">
    <property type="component" value="Unassembled WGS sequence"/>
</dbReference>
<feature type="non-terminal residue" evidence="1">
    <location>
        <position position="77"/>
    </location>
</feature>